<evidence type="ECO:0008006" key="3">
    <source>
        <dbReference type="Google" id="ProtNLM"/>
    </source>
</evidence>
<evidence type="ECO:0000313" key="1">
    <source>
        <dbReference type="EMBL" id="SHK36191.1"/>
    </source>
</evidence>
<dbReference type="EMBL" id="FQZY01000044">
    <property type="protein sequence ID" value="SHK36191.1"/>
    <property type="molecule type" value="Genomic_DNA"/>
</dbReference>
<proteinExistence type="predicted"/>
<evidence type="ECO:0000313" key="2">
    <source>
        <dbReference type="Proteomes" id="UP000184301"/>
    </source>
</evidence>
<keyword evidence="2" id="KW-1185">Reference proteome</keyword>
<dbReference type="AlphaFoldDB" id="A0A1M6RUL3"/>
<gene>
    <name evidence="1" type="ORF">SAMN02745243_02783</name>
</gene>
<accession>A0A1M6RUL3</accession>
<dbReference type="Pfam" id="PF12952">
    <property type="entry name" value="DUF3841"/>
    <property type="match status" value="1"/>
</dbReference>
<dbReference type="RefSeq" id="WP_073111510.1">
    <property type="nucleotide sequence ID" value="NZ_FQZY01000044.1"/>
</dbReference>
<name>A0A1M6RUL3_9FIRM</name>
<protein>
    <recommendedName>
        <fullName evidence="3">DUF3841 domain-containing protein</fullName>
    </recommendedName>
</protein>
<reference evidence="1 2" key="1">
    <citation type="submission" date="2016-11" db="EMBL/GenBank/DDBJ databases">
        <authorList>
            <person name="Jaros S."/>
            <person name="Januszkiewicz K."/>
            <person name="Wedrychowicz H."/>
        </authorList>
    </citation>
    <scope>NUCLEOTIDE SEQUENCE [LARGE SCALE GENOMIC DNA]</scope>
    <source>
        <strain evidence="1 2">DSM 15480</strain>
    </source>
</reference>
<sequence>MNQEMREGENVVLWTRQLPQVWEELQEKGVYRVKEEYIVLKNDTIADYYLELYRWYTREAGKYLELEPEEQYPVWLSLDEGNMLQPTENTVILKLEIPRNQFLFCNTDAWGYRVNYWYIPTDDEDAKKHEAELKRYGIHSDDEIILTDKGNFYPALKRKITDSWERVFTLKTDKKEMMVATAWEIRREWVKEVRRYDGE</sequence>
<organism evidence="1 2">
    <name type="scientific">Hespellia stercorisuis DSM 15480</name>
    <dbReference type="NCBI Taxonomy" id="1121950"/>
    <lineage>
        <taxon>Bacteria</taxon>
        <taxon>Bacillati</taxon>
        <taxon>Bacillota</taxon>
        <taxon>Clostridia</taxon>
        <taxon>Lachnospirales</taxon>
        <taxon>Lachnospiraceae</taxon>
        <taxon>Hespellia</taxon>
    </lineage>
</organism>
<dbReference type="STRING" id="1121950.SAMN02745243_02783"/>
<dbReference type="OrthoDB" id="286252at2"/>
<dbReference type="InterPro" id="IPR024211">
    <property type="entry name" value="DUF3841"/>
</dbReference>
<dbReference type="Proteomes" id="UP000184301">
    <property type="component" value="Unassembled WGS sequence"/>
</dbReference>